<dbReference type="InterPro" id="IPR014718">
    <property type="entry name" value="GH-type_carb-bd"/>
</dbReference>
<dbReference type="InterPro" id="IPR041371">
    <property type="entry name" value="GH92_N"/>
</dbReference>
<dbReference type="EMBL" id="JANVFO010000023">
    <property type="protein sequence ID" value="KAJ3732597.1"/>
    <property type="molecule type" value="Genomic_DNA"/>
</dbReference>
<dbReference type="Pfam" id="PF07971">
    <property type="entry name" value="Glyco_hydro_92"/>
    <property type="match status" value="1"/>
</dbReference>
<dbReference type="GO" id="GO:0005975">
    <property type="term" value="P:carbohydrate metabolic process"/>
    <property type="evidence" value="ECO:0007669"/>
    <property type="project" value="InterPro"/>
</dbReference>
<dbReference type="SUPFAM" id="SSF48208">
    <property type="entry name" value="Six-hairpin glycosidases"/>
    <property type="match status" value="1"/>
</dbReference>
<dbReference type="GO" id="GO:0000224">
    <property type="term" value="F:peptide-N4-(N-acetyl-beta-glucosaminyl)asparagine amidase activity"/>
    <property type="evidence" value="ECO:0007669"/>
    <property type="project" value="TreeGrafter"/>
</dbReference>
<sequence>MKTILPTSLLLLSSLSRTSAYQWPKSLLSSINPLIGSAGPEPNLSGGMIPSVAPPFGSTRWVAQNQNSYVSATPFNYTESYMSNGTIHGFMGTRQPAIWMGESAWAAVVPGMSSGLDGDVKTGFEERGLPKVAGTEEFGVGLYSVELDVPESGGSTIQVSMSASSRVGHLQFTFNQGSVSDYQPYIFLPTTRPATIFHNPNTFDITYPNGTVQISPSTNEICGSNTEMQDFILAPDSIKDAASHFTGWYCATFDTPFNETGYGITVGSGDSTMRSEWAESGSGEELGAYARFQFPSQDLINSTVTVNVRIATSMISAEQAMYNLNADSENELGSFNIHGTQSATENAWAEKVGRFQVETDGSSESEDKLAVFLTGVFHAMQYPYEVHEPNATSSNAQRYYSAYDNAIHQGESYSGYSIWDTYRAEWALLILLAPERIPGMVRSMLQDFEEGGWLPMWKNIIETNIMVGTHADSLLAEAVLKGFRSGSVDGLEETFTTDELTTIWKAAWKDASVPPVKDSSVVYSDREEDVDYEVRAGLSTFFEQYASGQGWVANDIHSEAVSRTLDYAYDDHAVAVLSSLIPSEIVQGNTPNLSEIAAEFYQNKSETVTYNVTTLLDDRSMANPWTVWNADASAPAVVTGGDDIQGFVQARQQNGDWAATTDGFTEGDRWVYSFAFVHDVAELVNRRGGNESFVKSLNEFFDGGWVDFTNEPAHHTPYLYALAGAAAYTQERVRQIAKSNYNNTPNGLSGNEDCGQMSAWYVFSAMGFYPVNPVSGVYVVGSPFFSSLNVSIPVPPFVPASHPSITSNPYYNSTTNSFNLQILAPGAETNPYVKGLKVNGRVIGDKEEPLISHEEIRYGGLIEFEMSDQVESWGGGRGVWVDNITSDAESSSTSYSFSDQSHTASTVSVLEHVEL</sequence>
<organism evidence="4 5">
    <name type="scientific">Lentinula guzmanii</name>
    <dbReference type="NCBI Taxonomy" id="2804957"/>
    <lineage>
        <taxon>Eukaryota</taxon>
        <taxon>Fungi</taxon>
        <taxon>Dikarya</taxon>
        <taxon>Basidiomycota</taxon>
        <taxon>Agaricomycotina</taxon>
        <taxon>Agaricomycetes</taxon>
        <taxon>Agaricomycetidae</taxon>
        <taxon>Agaricales</taxon>
        <taxon>Marasmiineae</taxon>
        <taxon>Omphalotaceae</taxon>
        <taxon>Lentinula</taxon>
    </lineage>
</organism>
<feature type="domain" description="Glycosyl hydrolase family 92" evidence="2">
    <location>
        <begin position="328"/>
        <end position="868"/>
    </location>
</feature>
<gene>
    <name evidence="4" type="ORF">DFJ43DRAFT_1154320</name>
</gene>
<feature type="signal peptide" evidence="1">
    <location>
        <begin position="1"/>
        <end position="20"/>
    </location>
</feature>
<dbReference type="Pfam" id="PF17678">
    <property type="entry name" value="Glyco_hydro_92N"/>
    <property type="match status" value="1"/>
</dbReference>
<dbReference type="Gene3D" id="3.30.2080.10">
    <property type="entry name" value="GH92 mannosidase domain"/>
    <property type="match status" value="1"/>
</dbReference>
<feature type="chain" id="PRO_5041303933" evidence="1">
    <location>
        <begin position="21"/>
        <end position="915"/>
    </location>
</feature>
<comment type="caution">
    <text evidence="4">The sequence shown here is derived from an EMBL/GenBank/DDBJ whole genome shotgun (WGS) entry which is preliminary data.</text>
</comment>
<dbReference type="Gene3D" id="1.20.1610.10">
    <property type="entry name" value="alpha-1,2-mannosidases domains"/>
    <property type="match status" value="1"/>
</dbReference>
<name>A0AA38JI73_9AGAR</name>
<dbReference type="GO" id="GO:0006516">
    <property type="term" value="P:glycoprotein catabolic process"/>
    <property type="evidence" value="ECO:0007669"/>
    <property type="project" value="TreeGrafter"/>
</dbReference>
<dbReference type="Proteomes" id="UP001176059">
    <property type="component" value="Unassembled WGS sequence"/>
</dbReference>
<accession>A0AA38JI73</accession>
<feature type="domain" description="Glycosyl hydrolase family 92 N-terminal" evidence="3">
    <location>
        <begin position="31"/>
        <end position="313"/>
    </location>
</feature>
<dbReference type="Gene3D" id="1.20.1050.60">
    <property type="entry name" value="alpha-1,2-mannosidase"/>
    <property type="match status" value="1"/>
</dbReference>
<proteinExistence type="predicted"/>
<keyword evidence="5" id="KW-1185">Reference proteome</keyword>
<dbReference type="GO" id="GO:0030246">
    <property type="term" value="F:carbohydrate binding"/>
    <property type="evidence" value="ECO:0007669"/>
    <property type="project" value="InterPro"/>
</dbReference>
<evidence type="ECO:0000259" key="3">
    <source>
        <dbReference type="Pfam" id="PF17678"/>
    </source>
</evidence>
<reference evidence="4" key="2">
    <citation type="journal article" date="2023" name="Proc. Natl. Acad. Sci. U.S.A.">
        <title>A global phylogenomic analysis of the shiitake genus Lentinula.</title>
        <authorList>
            <person name="Sierra-Patev S."/>
            <person name="Min B."/>
            <person name="Naranjo-Ortiz M."/>
            <person name="Looney B."/>
            <person name="Konkel Z."/>
            <person name="Slot J.C."/>
            <person name="Sakamoto Y."/>
            <person name="Steenwyk J.L."/>
            <person name="Rokas A."/>
            <person name="Carro J."/>
            <person name="Camarero S."/>
            <person name="Ferreira P."/>
            <person name="Molpeceres G."/>
            <person name="Ruiz-Duenas F.J."/>
            <person name="Serrano A."/>
            <person name="Henrissat B."/>
            <person name="Drula E."/>
            <person name="Hughes K.W."/>
            <person name="Mata J.L."/>
            <person name="Ishikawa N.K."/>
            <person name="Vargas-Isla R."/>
            <person name="Ushijima S."/>
            <person name="Smith C.A."/>
            <person name="Donoghue J."/>
            <person name="Ahrendt S."/>
            <person name="Andreopoulos W."/>
            <person name="He G."/>
            <person name="LaButti K."/>
            <person name="Lipzen A."/>
            <person name="Ng V."/>
            <person name="Riley R."/>
            <person name="Sandor L."/>
            <person name="Barry K."/>
            <person name="Martinez A.T."/>
            <person name="Xiao Y."/>
            <person name="Gibbons J.G."/>
            <person name="Terashima K."/>
            <person name="Grigoriev I.V."/>
            <person name="Hibbett D."/>
        </authorList>
    </citation>
    <scope>NUCLEOTIDE SEQUENCE</scope>
    <source>
        <strain evidence="4">ET3784</strain>
    </source>
</reference>
<dbReference type="GO" id="GO:0005829">
    <property type="term" value="C:cytosol"/>
    <property type="evidence" value="ECO:0007669"/>
    <property type="project" value="TreeGrafter"/>
</dbReference>
<dbReference type="PANTHER" id="PTHR12143:SF43">
    <property type="entry name" value="PUTATIVE-RELATED"/>
    <property type="match status" value="1"/>
</dbReference>
<evidence type="ECO:0000259" key="2">
    <source>
        <dbReference type="Pfam" id="PF07971"/>
    </source>
</evidence>
<evidence type="ECO:0000256" key="1">
    <source>
        <dbReference type="SAM" id="SignalP"/>
    </source>
</evidence>
<dbReference type="Gene3D" id="2.70.98.10">
    <property type="match status" value="1"/>
</dbReference>
<dbReference type="AlphaFoldDB" id="A0AA38JI73"/>
<evidence type="ECO:0000313" key="4">
    <source>
        <dbReference type="EMBL" id="KAJ3732597.1"/>
    </source>
</evidence>
<keyword evidence="4" id="KW-0378">Hydrolase</keyword>
<dbReference type="InterPro" id="IPR050883">
    <property type="entry name" value="PNGase"/>
</dbReference>
<protein>
    <submittedName>
        <fullName evidence="4">Glycoside hydrolase family 92 protein</fullName>
    </submittedName>
</protein>
<dbReference type="InterPro" id="IPR012939">
    <property type="entry name" value="Glyco_hydro_92"/>
</dbReference>
<dbReference type="InterPro" id="IPR008928">
    <property type="entry name" value="6-hairpin_glycosidase_sf"/>
</dbReference>
<dbReference type="PANTHER" id="PTHR12143">
    <property type="entry name" value="PEPTIDE N-GLYCANASE PNGASE -RELATED"/>
    <property type="match status" value="1"/>
</dbReference>
<reference evidence="4" key="1">
    <citation type="submission" date="2022-08" db="EMBL/GenBank/DDBJ databases">
        <authorList>
            <consortium name="DOE Joint Genome Institute"/>
            <person name="Min B."/>
            <person name="Sierra-Patev S."/>
            <person name="Naranjo-Ortiz M."/>
            <person name="Looney B."/>
            <person name="Konkel Z."/>
            <person name="Slot J.C."/>
            <person name="Sakamoto Y."/>
            <person name="Steenwyk J.L."/>
            <person name="Rokas A."/>
            <person name="Carro J."/>
            <person name="Camarero S."/>
            <person name="Ferreira P."/>
            <person name="Molpeceres G."/>
            <person name="Ruiz-duenas F.J."/>
            <person name="Serrano A."/>
            <person name="Henrissat B."/>
            <person name="Drula E."/>
            <person name="Hughes K.W."/>
            <person name="Mata J.L."/>
            <person name="Ishikawa N.K."/>
            <person name="Vargas-Isla R."/>
            <person name="Ushijima S."/>
            <person name="Smith C.A."/>
            <person name="Ahrendt S."/>
            <person name="Andreopoulos W."/>
            <person name="He G."/>
            <person name="LaButti K."/>
            <person name="Lipzen A."/>
            <person name="Ng V."/>
            <person name="Riley R."/>
            <person name="Sandor L."/>
            <person name="Barry K."/>
            <person name="Martinez A.T."/>
            <person name="Xiao Y."/>
            <person name="Gibbons J.G."/>
            <person name="Terashima K."/>
            <person name="Hibbett D.S."/>
            <person name="Grigoriev I.V."/>
        </authorList>
    </citation>
    <scope>NUCLEOTIDE SEQUENCE</scope>
    <source>
        <strain evidence="4">ET3784</strain>
    </source>
</reference>
<dbReference type="GO" id="GO:0005634">
    <property type="term" value="C:nucleus"/>
    <property type="evidence" value="ECO:0007669"/>
    <property type="project" value="TreeGrafter"/>
</dbReference>
<evidence type="ECO:0000313" key="5">
    <source>
        <dbReference type="Proteomes" id="UP001176059"/>
    </source>
</evidence>
<keyword evidence="1" id="KW-0732">Signal</keyword>